<dbReference type="EMBL" id="QQAW01000004">
    <property type="protein sequence ID" value="RDI38076.1"/>
    <property type="molecule type" value="Genomic_DNA"/>
</dbReference>
<dbReference type="SUPFAM" id="SSF53448">
    <property type="entry name" value="Nucleotide-diphospho-sugar transferases"/>
    <property type="match status" value="1"/>
</dbReference>
<dbReference type="AlphaFoldDB" id="A0A370G4W4"/>
<protein>
    <submittedName>
        <fullName evidence="4">MobA-like NTP transferase protein</fullName>
    </submittedName>
</protein>
<evidence type="ECO:0000256" key="1">
    <source>
        <dbReference type="ARBA" id="ARBA00022679"/>
    </source>
</evidence>
<dbReference type="InterPro" id="IPR025877">
    <property type="entry name" value="MobA-like_NTP_Trfase"/>
</dbReference>
<evidence type="ECO:0000313" key="5">
    <source>
        <dbReference type="Proteomes" id="UP000254958"/>
    </source>
</evidence>
<feature type="domain" description="MobA-like NTP transferase" evidence="3">
    <location>
        <begin position="34"/>
        <end position="139"/>
    </location>
</feature>
<evidence type="ECO:0000313" key="4">
    <source>
        <dbReference type="EMBL" id="RDI38076.1"/>
    </source>
</evidence>
<accession>A0A370G4W4</accession>
<dbReference type="GO" id="GO:0016779">
    <property type="term" value="F:nucleotidyltransferase activity"/>
    <property type="evidence" value="ECO:0007669"/>
    <property type="project" value="UniProtKB-ARBA"/>
</dbReference>
<proteinExistence type="predicted"/>
<sequence>MTSTQPAPGPLTVLVLAGTRAGTADPMATAANVSHKAILPVAGRPMIARVLDALAACPRIRRIVISIETPGILEGLELDHPVDFLPPAAGPSASVMAALRTLGTPLLVTTADHALLRPEWIETFLDSVDAHCDMAAAVAMEADIARDVPGTKRTMIRLADGAFSGCNLFLFRTPASIGVVELWQRIEQERKRPIRMARLLGIGTLLRYMTGGLTRSALCARVGSLSQAAVRLVPLPDGRAAVDVDKPADLLLVESLLRNPAAS</sequence>
<name>A0A370G4W4_GLULI</name>
<dbReference type="Proteomes" id="UP000254958">
    <property type="component" value="Unassembled WGS sequence"/>
</dbReference>
<comment type="caution">
    <text evidence="4">The sequence shown here is derived from an EMBL/GenBank/DDBJ whole genome shotgun (WGS) entry which is preliminary data.</text>
</comment>
<reference evidence="4 5" key="1">
    <citation type="submission" date="2018-07" db="EMBL/GenBank/DDBJ databases">
        <title>Genomic Encyclopedia of Type Strains, Phase IV (KMG-IV): sequencing the most valuable type-strain genomes for metagenomic binning, comparative biology and taxonomic classification.</title>
        <authorList>
            <person name="Goeker M."/>
        </authorList>
    </citation>
    <scope>NUCLEOTIDE SEQUENCE [LARGE SCALE GENOMIC DNA]</scope>
    <source>
        <strain evidence="4 5">DSM 5603</strain>
    </source>
</reference>
<dbReference type="PANTHER" id="PTHR19136">
    <property type="entry name" value="MOLYBDENUM COFACTOR GUANYLYLTRANSFERASE"/>
    <property type="match status" value="1"/>
</dbReference>
<evidence type="ECO:0000259" key="3">
    <source>
        <dbReference type="Pfam" id="PF12804"/>
    </source>
</evidence>
<keyword evidence="2" id="KW-0460">Magnesium</keyword>
<dbReference type="InterPro" id="IPR029044">
    <property type="entry name" value="Nucleotide-diphossugar_trans"/>
</dbReference>
<organism evidence="4 5">
    <name type="scientific">Gluconacetobacter liquefaciens</name>
    <name type="common">Acetobacter liquefaciens</name>
    <dbReference type="NCBI Taxonomy" id="89584"/>
    <lineage>
        <taxon>Bacteria</taxon>
        <taxon>Pseudomonadati</taxon>
        <taxon>Pseudomonadota</taxon>
        <taxon>Alphaproteobacteria</taxon>
        <taxon>Acetobacterales</taxon>
        <taxon>Acetobacteraceae</taxon>
        <taxon>Gluconacetobacter</taxon>
    </lineage>
</organism>
<keyword evidence="1 4" id="KW-0808">Transferase</keyword>
<keyword evidence="5" id="KW-1185">Reference proteome</keyword>
<dbReference type="PANTHER" id="PTHR19136:SF81">
    <property type="entry name" value="MOLYBDENUM COFACTOR GUANYLYLTRANSFERASE"/>
    <property type="match status" value="1"/>
</dbReference>
<dbReference type="Pfam" id="PF12804">
    <property type="entry name" value="NTP_transf_3"/>
    <property type="match status" value="1"/>
</dbReference>
<gene>
    <name evidence="4" type="ORF">C7453_10413</name>
</gene>
<evidence type="ECO:0000256" key="2">
    <source>
        <dbReference type="ARBA" id="ARBA00022842"/>
    </source>
</evidence>
<dbReference type="Gene3D" id="3.90.550.10">
    <property type="entry name" value="Spore Coat Polysaccharide Biosynthesis Protein SpsA, Chain A"/>
    <property type="match status" value="1"/>
</dbReference>